<evidence type="ECO:0000313" key="2">
    <source>
        <dbReference type="EMBL" id="KAL0415810.1"/>
    </source>
</evidence>
<sequence length="91" mass="9882">MARPYGTNSEGIDSVMTRELREYGSKPALRVQDSTPIAADSSTVCIRLLSDFGENTTIKSQEVQTSDGSSQASTSAVKERQISLSPNDQHF</sequence>
<gene>
    <name evidence="2" type="ORF">Slati_3412900</name>
</gene>
<reference evidence="2" key="1">
    <citation type="submission" date="2020-06" db="EMBL/GenBank/DDBJ databases">
        <authorList>
            <person name="Li T."/>
            <person name="Hu X."/>
            <person name="Zhang T."/>
            <person name="Song X."/>
            <person name="Zhang H."/>
            <person name="Dai N."/>
            <person name="Sheng W."/>
            <person name="Hou X."/>
            <person name="Wei L."/>
        </authorList>
    </citation>
    <scope>NUCLEOTIDE SEQUENCE</scope>
    <source>
        <strain evidence="2">KEN1</strain>
        <tissue evidence="2">Leaf</tissue>
    </source>
</reference>
<organism evidence="2">
    <name type="scientific">Sesamum latifolium</name>
    <dbReference type="NCBI Taxonomy" id="2727402"/>
    <lineage>
        <taxon>Eukaryota</taxon>
        <taxon>Viridiplantae</taxon>
        <taxon>Streptophyta</taxon>
        <taxon>Embryophyta</taxon>
        <taxon>Tracheophyta</taxon>
        <taxon>Spermatophyta</taxon>
        <taxon>Magnoliopsida</taxon>
        <taxon>eudicotyledons</taxon>
        <taxon>Gunneridae</taxon>
        <taxon>Pentapetalae</taxon>
        <taxon>asterids</taxon>
        <taxon>lamiids</taxon>
        <taxon>Lamiales</taxon>
        <taxon>Pedaliaceae</taxon>
        <taxon>Sesamum</taxon>
    </lineage>
</organism>
<dbReference type="AlphaFoldDB" id="A0AAW2UES0"/>
<feature type="region of interest" description="Disordered" evidence="1">
    <location>
        <begin position="60"/>
        <end position="91"/>
    </location>
</feature>
<protein>
    <submittedName>
        <fullName evidence="2">Uncharacterized protein</fullName>
    </submittedName>
</protein>
<dbReference type="EMBL" id="JACGWN010000012">
    <property type="protein sequence ID" value="KAL0415810.1"/>
    <property type="molecule type" value="Genomic_DNA"/>
</dbReference>
<evidence type="ECO:0000256" key="1">
    <source>
        <dbReference type="SAM" id="MobiDB-lite"/>
    </source>
</evidence>
<name>A0AAW2UES0_9LAMI</name>
<accession>A0AAW2UES0</accession>
<proteinExistence type="predicted"/>
<reference evidence="2" key="2">
    <citation type="journal article" date="2024" name="Plant">
        <title>Genomic evolution and insights into agronomic trait innovations of Sesamum species.</title>
        <authorList>
            <person name="Miao H."/>
            <person name="Wang L."/>
            <person name="Qu L."/>
            <person name="Liu H."/>
            <person name="Sun Y."/>
            <person name="Le M."/>
            <person name="Wang Q."/>
            <person name="Wei S."/>
            <person name="Zheng Y."/>
            <person name="Lin W."/>
            <person name="Duan Y."/>
            <person name="Cao H."/>
            <person name="Xiong S."/>
            <person name="Wang X."/>
            <person name="Wei L."/>
            <person name="Li C."/>
            <person name="Ma Q."/>
            <person name="Ju M."/>
            <person name="Zhao R."/>
            <person name="Li G."/>
            <person name="Mu C."/>
            <person name="Tian Q."/>
            <person name="Mei H."/>
            <person name="Zhang T."/>
            <person name="Gao T."/>
            <person name="Zhang H."/>
        </authorList>
    </citation>
    <scope>NUCLEOTIDE SEQUENCE</scope>
    <source>
        <strain evidence="2">KEN1</strain>
    </source>
</reference>
<comment type="caution">
    <text evidence="2">The sequence shown here is derived from an EMBL/GenBank/DDBJ whole genome shotgun (WGS) entry which is preliminary data.</text>
</comment>